<keyword evidence="3" id="KW-0949">S-adenosyl-L-methionine</keyword>
<feature type="domain" description="CheR-type methyltransferase" evidence="4">
    <location>
        <begin position="1"/>
        <end position="259"/>
    </location>
</feature>
<dbReference type="InterPro" id="IPR029063">
    <property type="entry name" value="SAM-dependent_MTases_sf"/>
</dbReference>
<gene>
    <name evidence="5" type="ORF">SAMN05216231_1873</name>
</gene>
<proteinExistence type="predicted"/>
<dbReference type="PANTHER" id="PTHR24422:SF19">
    <property type="entry name" value="CHEMOTAXIS PROTEIN METHYLTRANSFERASE"/>
    <property type="match status" value="1"/>
</dbReference>
<dbReference type="STRING" id="553311.SAMN05216231_1873"/>
<dbReference type="SUPFAM" id="SSF47757">
    <property type="entry name" value="Chemotaxis receptor methyltransferase CheR, N-terminal domain"/>
    <property type="match status" value="1"/>
</dbReference>
<evidence type="ECO:0000313" key="5">
    <source>
        <dbReference type="EMBL" id="SDQ54491.1"/>
    </source>
</evidence>
<name>A0A1H1BRD7_9BACI</name>
<keyword evidence="2 5" id="KW-0808">Transferase</keyword>
<dbReference type="InterPro" id="IPR000780">
    <property type="entry name" value="CheR_MeTrfase"/>
</dbReference>
<dbReference type="EMBL" id="FNKD01000002">
    <property type="protein sequence ID" value="SDQ54491.1"/>
    <property type="molecule type" value="Genomic_DNA"/>
</dbReference>
<keyword evidence="6" id="KW-1185">Reference proteome</keyword>
<dbReference type="SUPFAM" id="SSF53335">
    <property type="entry name" value="S-adenosyl-L-methionine-dependent methyltransferases"/>
    <property type="match status" value="1"/>
</dbReference>
<dbReference type="GO" id="GO:0008757">
    <property type="term" value="F:S-adenosylmethionine-dependent methyltransferase activity"/>
    <property type="evidence" value="ECO:0007669"/>
    <property type="project" value="InterPro"/>
</dbReference>
<dbReference type="GO" id="GO:0032259">
    <property type="term" value="P:methylation"/>
    <property type="evidence" value="ECO:0007669"/>
    <property type="project" value="UniProtKB-KW"/>
</dbReference>
<dbReference type="InterPro" id="IPR022641">
    <property type="entry name" value="CheR_N"/>
</dbReference>
<protein>
    <submittedName>
        <fullName evidence="5">Chemotaxis protein methyltransferase CheR</fullName>
    </submittedName>
</protein>
<dbReference type="PROSITE" id="PS50123">
    <property type="entry name" value="CHER"/>
    <property type="match status" value="1"/>
</dbReference>
<dbReference type="RefSeq" id="WP_092492709.1">
    <property type="nucleotide sequence ID" value="NZ_FNKD01000002.1"/>
</dbReference>
<sequence>MSQDYINFVSDIKHKLKIDLTLYKETQMKRRLTSLRDKRGYQRFSDYLKAIAQDELLLNEFLDRITINVSEFYRNPKRWEVMQSVILPSLLKSGKKLSIWSAACSTGEEPYSIALMVKEHFPNADFTILATDIDNLVLERAKQGAYTEQSLKELPESVRDKYFKQESGLYHIDNEIKHHVRFKKHDLLSDIYPRNMDLIVCRNVLIYFTDQAKNIIYQNFSDSLKHNGILFVGSTEQIFSPDKYNMSLIDTFFYKKNNN</sequence>
<dbReference type="Pfam" id="PF01739">
    <property type="entry name" value="CheR"/>
    <property type="match status" value="1"/>
</dbReference>
<dbReference type="PANTHER" id="PTHR24422">
    <property type="entry name" value="CHEMOTAXIS PROTEIN METHYLTRANSFERASE"/>
    <property type="match status" value="1"/>
</dbReference>
<dbReference type="InterPro" id="IPR050903">
    <property type="entry name" value="Bact_Chemotaxis_MeTrfase"/>
</dbReference>
<evidence type="ECO:0000256" key="1">
    <source>
        <dbReference type="ARBA" id="ARBA00022603"/>
    </source>
</evidence>
<dbReference type="Pfam" id="PF03705">
    <property type="entry name" value="CheR_N"/>
    <property type="match status" value="1"/>
</dbReference>
<dbReference type="AlphaFoldDB" id="A0A1H1BRD7"/>
<dbReference type="PRINTS" id="PR00996">
    <property type="entry name" value="CHERMTFRASE"/>
</dbReference>
<dbReference type="SMART" id="SM00138">
    <property type="entry name" value="MeTrc"/>
    <property type="match status" value="1"/>
</dbReference>
<evidence type="ECO:0000256" key="3">
    <source>
        <dbReference type="ARBA" id="ARBA00022691"/>
    </source>
</evidence>
<dbReference type="Gene3D" id="3.40.50.150">
    <property type="entry name" value="Vaccinia Virus protein VP39"/>
    <property type="match status" value="1"/>
</dbReference>
<evidence type="ECO:0000256" key="2">
    <source>
        <dbReference type="ARBA" id="ARBA00022679"/>
    </source>
</evidence>
<organism evidence="5 6">
    <name type="scientific">Virgibacillus salinus</name>
    <dbReference type="NCBI Taxonomy" id="553311"/>
    <lineage>
        <taxon>Bacteria</taxon>
        <taxon>Bacillati</taxon>
        <taxon>Bacillota</taxon>
        <taxon>Bacilli</taxon>
        <taxon>Bacillales</taxon>
        <taxon>Bacillaceae</taxon>
        <taxon>Virgibacillus</taxon>
    </lineage>
</organism>
<evidence type="ECO:0000259" key="4">
    <source>
        <dbReference type="PROSITE" id="PS50123"/>
    </source>
</evidence>
<dbReference type="InterPro" id="IPR022642">
    <property type="entry name" value="CheR_C"/>
</dbReference>
<accession>A0A1H1BRD7</accession>
<dbReference type="Proteomes" id="UP000199444">
    <property type="component" value="Unassembled WGS sequence"/>
</dbReference>
<reference evidence="5 6" key="1">
    <citation type="submission" date="2016-10" db="EMBL/GenBank/DDBJ databases">
        <authorList>
            <person name="de Groot N.N."/>
        </authorList>
    </citation>
    <scope>NUCLEOTIDE SEQUENCE [LARGE SCALE GENOMIC DNA]</scope>
    <source>
        <strain evidence="5 6">CGMCC 1.10449</strain>
    </source>
</reference>
<evidence type="ECO:0000313" key="6">
    <source>
        <dbReference type="Proteomes" id="UP000199444"/>
    </source>
</evidence>
<keyword evidence="1 5" id="KW-0489">Methyltransferase</keyword>